<keyword evidence="5" id="KW-1185">Reference proteome</keyword>
<evidence type="ECO:0000313" key="5">
    <source>
        <dbReference type="Proteomes" id="UP001605036"/>
    </source>
</evidence>
<feature type="region of interest" description="Disordered" evidence="2">
    <location>
        <begin position="45"/>
        <end position="74"/>
    </location>
</feature>
<protein>
    <recommendedName>
        <fullName evidence="3">CCHC-type domain-containing protein</fullName>
    </recommendedName>
</protein>
<keyword evidence="1" id="KW-0862">Zinc</keyword>
<dbReference type="InterPro" id="IPR036875">
    <property type="entry name" value="Znf_CCHC_sf"/>
</dbReference>
<feature type="compositionally biased region" description="Basic and acidic residues" evidence="2">
    <location>
        <begin position="1"/>
        <end position="15"/>
    </location>
</feature>
<evidence type="ECO:0000313" key="4">
    <source>
        <dbReference type="EMBL" id="KAL2609454.1"/>
    </source>
</evidence>
<dbReference type="EMBL" id="JBHFFA010000008">
    <property type="protein sequence ID" value="KAL2609454.1"/>
    <property type="molecule type" value="Genomic_DNA"/>
</dbReference>
<dbReference type="InterPro" id="IPR052343">
    <property type="entry name" value="Retrotransposon-Effector_Assoc"/>
</dbReference>
<dbReference type="PANTHER" id="PTHR46890:SF48">
    <property type="entry name" value="RNA-DIRECTED DNA POLYMERASE"/>
    <property type="match status" value="1"/>
</dbReference>
<keyword evidence="1" id="KW-0863">Zinc-finger</keyword>
<dbReference type="SUPFAM" id="SSF57756">
    <property type="entry name" value="Retrovirus zinc finger-like domains"/>
    <property type="match status" value="1"/>
</dbReference>
<evidence type="ECO:0000256" key="1">
    <source>
        <dbReference type="PROSITE-ProRule" id="PRU00047"/>
    </source>
</evidence>
<evidence type="ECO:0000259" key="3">
    <source>
        <dbReference type="PROSITE" id="PS50158"/>
    </source>
</evidence>
<name>A0ABD1XKI1_9MARC</name>
<dbReference type="InterPro" id="IPR036691">
    <property type="entry name" value="Endo/exonu/phosph_ase_sf"/>
</dbReference>
<accession>A0ABD1XKI1</accession>
<comment type="caution">
    <text evidence="4">The sequence shown here is derived from an EMBL/GenBank/DDBJ whole genome shotgun (WGS) entry which is preliminary data.</text>
</comment>
<dbReference type="Gene3D" id="4.10.60.10">
    <property type="entry name" value="Zinc finger, CCHC-type"/>
    <property type="match status" value="1"/>
</dbReference>
<keyword evidence="1" id="KW-0479">Metal-binding</keyword>
<feature type="compositionally biased region" description="Basic and acidic residues" evidence="2">
    <location>
        <begin position="532"/>
        <end position="552"/>
    </location>
</feature>
<dbReference type="PANTHER" id="PTHR46890">
    <property type="entry name" value="NON-LTR RETROLELEMENT REVERSE TRANSCRIPTASE-LIKE PROTEIN-RELATED"/>
    <property type="match status" value="1"/>
</dbReference>
<organism evidence="4 5">
    <name type="scientific">Riccia fluitans</name>
    <dbReference type="NCBI Taxonomy" id="41844"/>
    <lineage>
        <taxon>Eukaryota</taxon>
        <taxon>Viridiplantae</taxon>
        <taxon>Streptophyta</taxon>
        <taxon>Embryophyta</taxon>
        <taxon>Marchantiophyta</taxon>
        <taxon>Marchantiopsida</taxon>
        <taxon>Marchantiidae</taxon>
        <taxon>Marchantiales</taxon>
        <taxon>Ricciaceae</taxon>
        <taxon>Riccia</taxon>
    </lineage>
</organism>
<dbReference type="Proteomes" id="UP001605036">
    <property type="component" value="Unassembled WGS sequence"/>
</dbReference>
<feature type="region of interest" description="Disordered" evidence="2">
    <location>
        <begin position="531"/>
        <end position="552"/>
    </location>
</feature>
<dbReference type="InterPro" id="IPR001878">
    <property type="entry name" value="Znf_CCHC"/>
</dbReference>
<dbReference type="GO" id="GO:0008270">
    <property type="term" value="F:zinc ion binding"/>
    <property type="evidence" value="ECO:0007669"/>
    <property type="project" value="UniProtKB-KW"/>
</dbReference>
<feature type="region of interest" description="Disordered" evidence="2">
    <location>
        <begin position="463"/>
        <end position="490"/>
    </location>
</feature>
<dbReference type="InterPro" id="IPR000477">
    <property type="entry name" value="RT_dom"/>
</dbReference>
<dbReference type="PROSITE" id="PS50158">
    <property type="entry name" value="ZF_CCHC"/>
    <property type="match status" value="1"/>
</dbReference>
<gene>
    <name evidence="4" type="ORF">R1flu_028027</name>
</gene>
<feature type="domain" description="CCHC-type" evidence="3">
    <location>
        <begin position="296"/>
        <end position="312"/>
    </location>
</feature>
<feature type="region of interest" description="Disordered" evidence="2">
    <location>
        <begin position="1"/>
        <end position="25"/>
    </location>
</feature>
<evidence type="ECO:0000256" key="2">
    <source>
        <dbReference type="SAM" id="MobiDB-lite"/>
    </source>
</evidence>
<reference evidence="4 5" key="1">
    <citation type="submission" date="2024-09" db="EMBL/GenBank/DDBJ databases">
        <title>Chromosome-scale assembly of Riccia fluitans.</title>
        <authorList>
            <person name="Paukszto L."/>
            <person name="Sawicki J."/>
            <person name="Karawczyk K."/>
            <person name="Piernik-Szablinska J."/>
            <person name="Szczecinska M."/>
            <person name="Mazdziarz M."/>
        </authorList>
    </citation>
    <scope>NUCLEOTIDE SEQUENCE [LARGE SCALE GENOMIC DNA]</scope>
    <source>
        <strain evidence="4">Rf_01</strain>
        <tissue evidence="4">Aerial parts of the thallus</tissue>
    </source>
</reference>
<dbReference type="SUPFAM" id="SSF56219">
    <property type="entry name" value="DNase I-like"/>
    <property type="match status" value="1"/>
</dbReference>
<feature type="region of interest" description="Disordered" evidence="2">
    <location>
        <begin position="318"/>
        <end position="379"/>
    </location>
</feature>
<proteinExistence type="predicted"/>
<dbReference type="SMART" id="SM00343">
    <property type="entry name" value="ZnF_C2HC"/>
    <property type="match status" value="1"/>
</dbReference>
<dbReference type="Pfam" id="PF00078">
    <property type="entry name" value="RVT_1"/>
    <property type="match status" value="1"/>
</dbReference>
<sequence length="1402" mass="158007">MKMKRELERGVDRSRISGWGGGGAGAVTEKLAGLRMERMVEAEMVNGDKEPEAENEIGGENCSSTSGRKDLRATEQRVPGLRSGSIAGRPGAWGKLNTVGILAGLEKEARGDSHGVLEEVDWAAGISWEVIAQEFDGLNAVDALASNSEDEVRVIDLDVDKAAARLGRLRKAAIVLQILETNSSRDRVVSWAHDTMERRLGVRINQVTALSRREFLVVFESMEDRKVVLSRPPGFLDGKAVRMVEWEKRNLIKLAVNMKVAWVELRDLPPFGGSSIRTPWGKMYLQPVVYTRLPDRCFFCQGQGHWARACPKKRLEEQRGDLGQDKSNSVNPKVAGERQGQSVMKEKSLESDGFIPVRPRSMRKLTPSAELKSSRQEHSKNPFAALVEISDDNLGNIEQVEGQELEVQGSVRPMGLDCLRNAGGSQQFVGGMNEMRPEDCGSEMEDAKRIQVAADGELLAEEVNSGEDEKVESSLVKSSNKGGMGRAPRKKVLPDRSLDWLDAPFVGDVEETMRGGGGDSLKECRQVLGKLEPNRREAEQSGSERDVSSEDNIGRKWGEEGLKQDDHLSLVSWNVRGLSRTSKAAGVKKWLRFNKGGVKAIGLHEVKWNGWGTQRWLKSIFKDGTVIFDQPRRSKGGTVLILHGLLCILETGVGGDGRIAWAKVDLPEDAVGRSTLVRGREERWWHQFLVEKGLVDGFICAARRMGGRYTRVARKAGRLEASRLDKFYFTSGAGWFCHVREVKHHGSSHLSDHCHVSVVIQMSSEEGVRKRESYFKMNFYDLQDPEVMKRVCAAWQDEAIEVRDSRRRWARGWQRVKQVLKEVRSEKSEQRKRDEGLPQEIEWRRELLSAESSPEEVEALAKAEGILKDLEIQKAREWKIRSRDKWIAEDAAPARYFFVKLRAKWAREAIQALENSDSEVVTENEGILDSIHLFYQSLFSAEPESVEKARARGEVVGLLDRELSEMDRNRMSAVPDRDEIEKVVFGMARYKVLGQDGLTMEVVKECWEFVGEECVMMVFIDLVKGFTCGSTTRVHVNCRFTPEINLERGVRQGCPLAPLLFALCTQRFMKMLHRAESMGRFSGLEIEPGRSLLHQLFADDTEVCIGQQKANFDELLKILEKYELASGAKVNIAKSLVMPLGSKEVPTWVDELGCEVTGSGRALRYLDAKRLEQCCRQFLWGVNEQGTLKKPLITWGKIARPKDQGGLGLMGFKDRSGALQMRYVTAILDGRNVEWIWIAKRMMRIKLLTGPCKQERKLWTSEMALLLLSSWKFEEAPTVDRLLKVWFRFRKFLRFSGESTVVPANLPIVSLKKWWMLIGEECPDTFATIEERAKKLGAVKMGNVSKEEWGWEIGVIRTGEARVGNVEAGAFVLRWLLQAQITDRPLQQVAGWVWQPDVLVGE</sequence>